<evidence type="ECO:0000256" key="5">
    <source>
        <dbReference type="ARBA" id="ARBA00022683"/>
    </source>
</evidence>
<evidence type="ECO:0000313" key="9">
    <source>
        <dbReference type="EMBL" id="TFB73703.1"/>
    </source>
</evidence>
<protein>
    <submittedName>
        <fullName evidence="9">PTS sugar transporter</fullName>
    </submittedName>
</protein>
<dbReference type="Gene3D" id="3.40.50.2300">
    <property type="match status" value="1"/>
</dbReference>
<comment type="caution">
    <text evidence="9">The sequence shown here is derived from an EMBL/GenBank/DDBJ whole genome shotgun (WGS) entry which is preliminary data.</text>
</comment>
<evidence type="ECO:0000256" key="1">
    <source>
        <dbReference type="ARBA" id="ARBA00022448"/>
    </source>
</evidence>
<organism evidence="9 10">
    <name type="scientific">Cryobacterium glaciale</name>
    <dbReference type="NCBI Taxonomy" id="1259145"/>
    <lineage>
        <taxon>Bacteria</taxon>
        <taxon>Bacillati</taxon>
        <taxon>Actinomycetota</taxon>
        <taxon>Actinomycetes</taxon>
        <taxon>Micrococcales</taxon>
        <taxon>Microbacteriaceae</taxon>
        <taxon>Cryobacterium</taxon>
    </lineage>
</organism>
<dbReference type="InterPro" id="IPR003501">
    <property type="entry name" value="PTS_EIIB_2/3"/>
</dbReference>
<evidence type="ECO:0000313" key="10">
    <source>
        <dbReference type="Proteomes" id="UP000298173"/>
    </source>
</evidence>
<name>A0A4R8UWT3_9MICO</name>
<feature type="modified residue" description="Phosphocysteine; by EIIA" evidence="7">
    <location>
        <position position="7"/>
    </location>
</feature>
<dbReference type="InterPro" id="IPR051819">
    <property type="entry name" value="PTS_sugar-specific_EIIB"/>
</dbReference>
<evidence type="ECO:0000256" key="3">
    <source>
        <dbReference type="ARBA" id="ARBA00022597"/>
    </source>
</evidence>
<dbReference type="SUPFAM" id="SSF52794">
    <property type="entry name" value="PTS system IIB component-like"/>
    <property type="match status" value="1"/>
</dbReference>
<keyword evidence="3 9" id="KW-0762">Sugar transport</keyword>
<dbReference type="Pfam" id="PF02302">
    <property type="entry name" value="PTS_IIB"/>
    <property type="match status" value="1"/>
</dbReference>
<dbReference type="PROSITE" id="PS51100">
    <property type="entry name" value="PTS_EIIB_TYPE_3"/>
    <property type="match status" value="1"/>
</dbReference>
<evidence type="ECO:0000256" key="4">
    <source>
        <dbReference type="ARBA" id="ARBA00022679"/>
    </source>
</evidence>
<keyword evidence="4" id="KW-0808">Transferase</keyword>
<dbReference type="PANTHER" id="PTHR34581">
    <property type="entry name" value="PTS SYSTEM N,N'-DIACETYLCHITOBIOSE-SPECIFIC EIIB COMPONENT"/>
    <property type="match status" value="1"/>
</dbReference>
<evidence type="ECO:0000259" key="8">
    <source>
        <dbReference type="PROSITE" id="PS51100"/>
    </source>
</evidence>
<dbReference type="EMBL" id="SOEY01000016">
    <property type="protein sequence ID" value="TFB73703.1"/>
    <property type="molecule type" value="Genomic_DNA"/>
</dbReference>
<sequence length="109" mass="11236">MKILVVCGAGASSTFVALRLRRSATLRGLTVSVTAVTEADLPARLSAAVTHAPVDVVLVGPHLAPAFPAIAQQCAEHGAQARLLPVTIFTDRDGESALDLVQDAMGSHP</sequence>
<keyword evidence="1" id="KW-0813">Transport</keyword>
<keyword evidence="5" id="KW-0598">Phosphotransferase system</keyword>
<dbReference type="GO" id="GO:0009401">
    <property type="term" value="P:phosphoenolpyruvate-dependent sugar phosphotransferase system"/>
    <property type="evidence" value="ECO:0007669"/>
    <property type="project" value="UniProtKB-KW"/>
</dbReference>
<gene>
    <name evidence="9" type="ORF">E3O06_07690</name>
</gene>
<keyword evidence="6" id="KW-0418">Kinase</keyword>
<dbReference type="InterPro" id="IPR036095">
    <property type="entry name" value="PTS_EIIB-like_sf"/>
</dbReference>
<evidence type="ECO:0000256" key="2">
    <source>
        <dbReference type="ARBA" id="ARBA00022553"/>
    </source>
</evidence>
<keyword evidence="10" id="KW-1185">Reference proteome</keyword>
<reference evidence="9 10" key="1">
    <citation type="submission" date="2019-03" db="EMBL/GenBank/DDBJ databases">
        <title>Genomics of glacier-inhabiting Cryobacterium strains.</title>
        <authorList>
            <person name="Liu Q."/>
            <person name="Xin Y.-H."/>
        </authorList>
    </citation>
    <scope>NUCLEOTIDE SEQUENCE [LARGE SCALE GENOMIC DNA]</scope>
    <source>
        <strain evidence="9 10">HLT2-23</strain>
    </source>
</reference>
<evidence type="ECO:0000256" key="6">
    <source>
        <dbReference type="ARBA" id="ARBA00022777"/>
    </source>
</evidence>
<accession>A0A4R8UWT3</accession>
<dbReference type="GO" id="GO:0008982">
    <property type="term" value="F:protein-N(PI)-phosphohistidine-sugar phosphotransferase activity"/>
    <property type="evidence" value="ECO:0007669"/>
    <property type="project" value="InterPro"/>
</dbReference>
<feature type="domain" description="PTS EIIB type-3" evidence="8">
    <location>
        <begin position="1"/>
        <end position="109"/>
    </location>
</feature>
<evidence type="ECO:0000256" key="7">
    <source>
        <dbReference type="PROSITE-ProRule" id="PRU00423"/>
    </source>
</evidence>
<proteinExistence type="predicted"/>
<dbReference type="Proteomes" id="UP000298173">
    <property type="component" value="Unassembled WGS sequence"/>
</dbReference>
<dbReference type="RefSeq" id="WP_134502435.1">
    <property type="nucleotide sequence ID" value="NZ_SOEY01000016.1"/>
</dbReference>
<dbReference type="InterPro" id="IPR013012">
    <property type="entry name" value="PTS_EIIB_3"/>
</dbReference>
<dbReference type="OrthoDB" id="9808134at2"/>
<dbReference type="GO" id="GO:0016301">
    <property type="term" value="F:kinase activity"/>
    <property type="evidence" value="ECO:0007669"/>
    <property type="project" value="UniProtKB-KW"/>
</dbReference>
<dbReference type="PANTHER" id="PTHR34581:SF2">
    <property type="entry name" value="PTS SYSTEM N,N'-DIACETYLCHITOBIOSE-SPECIFIC EIIB COMPONENT"/>
    <property type="match status" value="1"/>
</dbReference>
<keyword evidence="2" id="KW-0597">Phosphoprotein</keyword>
<dbReference type="AlphaFoldDB" id="A0A4R8UWT3"/>